<dbReference type="KEGG" id="zga:ZOBELLIA_3348"/>
<dbReference type="GO" id="GO:0006046">
    <property type="term" value="P:N-acetylglucosamine catabolic process"/>
    <property type="evidence" value="ECO:0007669"/>
    <property type="project" value="TreeGrafter"/>
</dbReference>
<dbReference type="GO" id="GO:0042802">
    <property type="term" value="F:identical protein binding"/>
    <property type="evidence" value="ECO:0007669"/>
    <property type="project" value="TreeGrafter"/>
</dbReference>
<dbReference type="AlphaFoldDB" id="G0L0K8"/>
<feature type="domain" description="Glucosamine/galactosamine-6-phosphate isomerase" evidence="1">
    <location>
        <begin position="14"/>
        <end position="231"/>
    </location>
</feature>
<dbReference type="GO" id="GO:0005737">
    <property type="term" value="C:cytoplasm"/>
    <property type="evidence" value="ECO:0007669"/>
    <property type="project" value="TreeGrafter"/>
</dbReference>
<dbReference type="STRING" id="63186.ZOBELLIA_3348"/>
<dbReference type="PANTHER" id="PTHR11280:SF6">
    <property type="entry name" value="GLUCOSAMINE-6-PHOSPHATE ISOMERASE NAGB"/>
    <property type="match status" value="1"/>
</dbReference>
<dbReference type="InterPro" id="IPR006148">
    <property type="entry name" value="Glc/Gal-6P_isomerase"/>
</dbReference>
<dbReference type="InterPro" id="IPR037171">
    <property type="entry name" value="NagB/RpiA_transferase-like"/>
</dbReference>
<evidence type="ECO:0000313" key="3">
    <source>
        <dbReference type="Proteomes" id="UP000008898"/>
    </source>
</evidence>
<dbReference type="RefSeq" id="WP_013994679.1">
    <property type="nucleotide sequence ID" value="NC_015844.1"/>
</dbReference>
<sequence length="253" mass="28163">MLDYAKKINVFPSRTEAGTAAGKAIEKHILKLQERQEVVRIIFAAAPSQDAMLEYLAQSRSIRWDKIIALHMDEYIGLPQGAQQHFSKYLEDHLFSKVGLKERFLINPHTDLDEELDRYSKLVNEGPIDMVCAGIGENGHIAFNDPPVAHFDDPETVKIVTLDEGCRQQQVNDGCFANLDQVPEKALTLTIPALMRGEKLFCIVLGAKKSEAVKNSLLGPITTECPASILATHANCEYYFDEDAYQGVVKVSS</sequence>
<keyword evidence="3" id="KW-1185">Reference proteome</keyword>
<dbReference type="PATRIC" id="fig|63186.3.peg.3265"/>
<dbReference type="GO" id="GO:0004342">
    <property type="term" value="F:glucosamine-6-phosphate deaminase activity"/>
    <property type="evidence" value="ECO:0007669"/>
    <property type="project" value="UniProtKB-EC"/>
</dbReference>
<keyword evidence="2" id="KW-0378">Hydrolase</keyword>
<name>G0L0K8_ZOBGA</name>
<evidence type="ECO:0000313" key="2">
    <source>
        <dbReference type="EMBL" id="CAZ97486.1"/>
    </source>
</evidence>
<dbReference type="GO" id="GO:0005975">
    <property type="term" value="P:carbohydrate metabolic process"/>
    <property type="evidence" value="ECO:0007669"/>
    <property type="project" value="InterPro"/>
</dbReference>
<dbReference type="InterPro" id="IPR004547">
    <property type="entry name" value="Glucosamine6P_isomerase"/>
</dbReference>
<dbReference type="GO" id="GO:0019262">
    <property type="term" value="P:N-acetylneuraminate catabolic process"/>
    <property type="evidence" value="ECO:0007669"/>
    <property type="project" value="TreeGrafter"/>
</dbReference>
<protein>
    <submittedName>
        <fullName evidence="2">Glucosamine-6-phosphate deaminase</fullName>
        <ecNumber evidence="2">3.5.99.6</ecNumber>
    </submittedName>
</protein>
<gene>
    <name evidence="2" type="primary">nagB1</name>
    <name evidence="2" type="ordered locus">zobellia_3348</name>
</gene>
<dbReference type="SUPFAM" id="SSF100950">
    <property type="entry name" value="NagB/RpiA/CoA transferase-like"/>
    <property type="match status" value="1"/>
</dbReference>
<reference evidence="3" key="1">
    <citation type="submission" date="2009-07" db="EMBL/GenBank/DDBJ databases">
        <title>Complete genome sequence of Zobellia galactanivorans Dsij.</title>
        <authorList>
            <consortium name="Genoscope - CEA"/>
        </authorList>
    </citation>
    <scope>NUCLEOTIDE SEQUENCE [LARGE SCALE GENOMIC DNA]</scope>
    <source>
        <strain evidence="3">DSM 12802 / CCUG 47099 / CIP 106680 / NCIMB 13871 / Dsij</strain>
    </source>
</reference>
<organism evidence="2 3">
    <name type="scientific">Zobellia galactanivorans (strain DSM 12802 / CCUG 47099 / CIP 106680 / NCIMB 13871 / Dsij)</name>
    <dbReference type="NCBI Taxonomy" id="63186"/>
    <lineage>
        <taxon>Bacteria</taxon>
        <taxon>Pseudomonadati</taxon>
        <taxon>Bacteroidota</taxon>
        <taxon>Flavobacteriia</taxon>
        <taxon>Flavobacteriales</taxon>
        <taxon>Flavobacteriaceae</taxon>
        <taxon>Zobellia</taxon>
    </lineage>
</organism>
<dbReference type="OrthoDB" id="9791139at2"/>
<proteinExistence type="predicted"/>
<reference evidence="2 3" key="2">
    <citation type="journal article" date="2012" name="Environ. Microbiol.">
        <title>Characterization of the first alginolytic operons in a marine bacterium: from their emergence in marine Flavobacteriia to their independent transfers to marine Proteobacteria and human gut Bacteroides.</title>
        <authorList>
            <person name="Thomas F."/>
            <person name="Barbeyron T."/>
            <person name="Tonon T."/>
            <person name="Genicot S."/>
            <person name="Czjzek M."/>
            <person name="Michel G."/>
        </authorList>
    </citation>
    <scope>NUCLEOTIDE SEQUENCE [LARGE SCALE GENOMIC DNA]</scope>
    <source>
        <strain evidence="3">DSM 12802 / CCUG 47099 / CIP 106680 / NCIMB 13871 / Dsij</strain>
    </source>
</reference>
<dbReference type="PANTHER" id="PTHR11280">
    <property type="entry name" value="GLUCOSAMINE-6-PHOSPHATE ISOMERASE"/>
    <property type="match status" value="1"/>
</dbReference>
<dbReference type="Pfam" id="PF01182">
    <property type="entry name" value="Glucosamine_iso"/>
    <property type="match status" value="1"/>
</dbReference>
<dbReference type="Proteomes" id="UP000008898">
    <property type="component" value="Chromosome"/>
</dbReference>
<dbReference type="CDD" id="cd01399">
    <property type="entry name" value="GlcN6P_deaminase"/>
    <property type="match status" value="1"/>
</dbReference>
<dbReference type="EC" id="3.5.99.6" evidence="2"/>
<dbReference type="GO" id="GO:0006043">
    <property type="term" value="P:glucosamine catabolic process"/>
    <property type="evidence" value="ECO:0007669"/>
    <property type="project" value="TreeGrafter"/>
</dbReference>
<dbReference type="Gene3D" id="3.40.50.1360">
    <property type="match status" value="1"/>
</dbReference>
<dbReference type="EMBL" id="FP476056">
    <property type="protein sequence ID" value="CAZ97486.1"/>
    <property type="molecule type" value="Genomic_DNA"/>
</dbReference>
<evidence type="ECO:0000259" key="1">
    <source>
        <dbReference type="Pfam" id="PF01182"/>
    </source>
</evidence>
<accession>G0L0K8</accession>
<dbReference type="HOGENOM" id="CLU_049611_1_0_10"/>